<dbReference type="PANTHER" id="PTHR21349:SF0">
    <property type="entry name" value="LARGE RIBOSOMAL SUBUNIT PROTEIN BL21M"/>
    <property type="match status" value="1"/>
</dbReference>
<dbReference type="InterPro" id="IPR018258">
    <property type="entry name" value="Ribosomal_bL21_CS"/>
</dbReference>
<sequence length="103" mass="11589">MYAIIQTGGKQYKVAEGDKLYIEKLKAEPGSIVTINEVLAVVKDGSIKAGNPFVEGAKVSLKVVRHGKGRKIIVFKYKPKKNYRRKYGHRQPFTEVIVEKIEA</sequence>
<evidence type="ECO:0000256" key="4">
    <source>
        <dbReference type="ARBA" id="ARBA00022980"/>
    </source>
</evidence>
<evidence type="ECO:0000256" key="6">
    <source>
        <dbReference type="HAMAP-Rule" id="MF_01363"/>
    </source>
</evidence>
<evidence type="ECO:0000313" key="9">
    <source>
        <dbReference type="Proteomes" id="UP000187485"/>
    </source>
</evidence>
<dbReference type="PROSITE" id="PS01169">
    <property type="entry name" value="RIBOSOMAL_L21"/>
    <property type="match status" value="1"/>
</dbReference>
<dbReference type="RefSeq" id="WP_075858135.1">
    <property type="nucleotide sequence ID" value="NZ_BDJK01000003.1"/>
</dbReference>
<dbReference type="SUPFAM" id="SSF141091">
    <property type="entry name" value="L21p-like"/>
    <property type="match status" value="1"/>
</dbReference>
<dbReference type="GO" id="GO:0003735">
    <property type="term" value="F:structural constituent of ribosome"/>
    <property type="evidence" value="ECO:0007669"/>
    <property type="project" value="InterPro"/>
</dbReference>
<keyword evidence="9" id="KW-1185">Reference proteome</keyword>
<dbReference type="OrthoDB" id="9813334at2"/>
<dbReference type="Proteomes" id="UP000187485">
    <property type="component" value="Unassembled WGS sequence"/>
</dbReference>
<keyword evidence="4 6" id="KW-0689">Ribosomal protein</keyword>
<dbReference type="GO" id="GO:0019843">
    <property type="term" value="F:rRNA binding"/>
    <property type="evidence" value="ECO:0007669"/>
    <property type="project" value="UniProtKB-UniRule"/>
</dbReference>
<comment type="function">
    <text evidence="6 7">This protein binds to 23S rRNA in the presence of protein L20.</text>
</comment>
<evidence type="ECO:0000256" key="3">
    <source>
        <dbReference type="ARBA" id="ARBA00022884"/>
    </source>
</evidence>
<dbReference type="GO" id="GO:0005737">
    <property type="term" value="C:cytoplasm"/>
    <property type="evidence" value="ECO:0007669"/>
    <property type="project" value="UniProtKB-ARBA"/>
</dbReference>
<dbReference type="InterPro" id="IPR028909">
    <property type="entry name" value="bL21-like"/>
</dbReference>
<comment type="caution">
    <text evidence="8">The sequence shown here is derived from an EMBL/GenBank/DDBJ whole genome shotgun (WGS) entry which is preliminary data.</text>
</comment>
<dbReference type="STRING" id="870242.cpu_01970"/>
<evidence type="ECO:0000256" key="1">
    <source>
        <dbReference type="ARBA" id="ARBA00008563"/>
    </source>
</evidence>
<dbReference type="EMBL" id="BDJK01000003">
    <property type="protein sequence ID" value="GAV21687.1"/>
    <property type="molecule type" value="Genomic_DNA"/>
</dbReference>
<dbReference type="GO" id="GO:0006412">
    <property type="term" value="P:translation"/>
    <property type="evidence" value="ECO:0007669"/>
    <property type="project" value="UniProtKB-UniRule"/>
</dbReference>
<evidence type="ECO:0000313" key="8">
    <source>
        <dbReference type="EMBL" id="GAV21687.1"/>
    </source>
</evidence>
<dbReference type="InterPro" id="IPR036164">
    <property type="entry name" value="bL21-like_sf"/>
</dbReference>
<name>A0A1L8CS18_9THEO</name>
<dbReference type="Pfam" id="PF00829">
    <property type="entry name" value="Ribosomal_L21p"/>
    <property type="match status" value="1"/>
</dbReference>
<dbReference type="AlphaFoldDB" id="A0A1L8CS18"/>
<evidence type="ECO:0000256" key="5">
    <source>
        <dbReference type="ARBA" id="ARBA00023274"/>
    </source>
</evidence>
<dbReference type="GO" id="GO:0005840">
    <property type="term" value="C:ribosome"/>
    <property type="evidence" value="ECO:0007669"/>
    <property type="project" value="UniProtKB-KW"/>
</dbReference>
<comment type="similarity">
    <text evidence="1 6 7">Belongs to the bacterial ribosomal protein bL21 family.</text>
</comment>
<organism evidence="8 9">
    <name type="scientific">Carboxydothermus pertinax</name>
    <dbReference type="NCBI Taxonomy" id="870242"/>
    <lineage>
        <taxon>Bacteria</taxon>
        <taxon>Bacillati</taxon>
        <taxon>Bacillota</taxon>
        <taxon>Clostridia</taxon>
        <taxon>Thermoanaerobacterales</taxon>
        <taxon>Thermoanaerobacteraceae</taxon>
        <taxon>Carboxydothermus</taxon>
    </lineage>
</organism>
<reference evidence="9" key="1">
    <citation type="submission" date="2016-12" db="EMBL/GenBank/DDBJ databases">
        <title>Draft Genome Sequences od Carboxydothermus pertinax and islandicus, Hydrogenogenic Carboxydotrophic Bacteria.</title>
        <authorList>
            <person name="Fukuyama Y."/>
            <person name="Ohmae K."/>
            <person name="Yoneda Y."/>
            <person name="Yoshida T."/>
            <person name="Sako Y."/>
        </authorList>
    </citation>
    <scope>NUCLEOTIDE SEQUENCE [LARGE SCALE GENOMIC DNA]</scope>
    <source>
        <strain evidence="9">Ug1</strain>
    </source>
</reference>
<protein>
    <recommendedName>
        <fullName evidence="6">Large ribosomal subunit protein bL21</fullName>
    </recommendedName>
</protein>
<accession>A0A1L8CS18</accession>
<dbReference type="InterPro" id="IPR001787">
    <property type="entry name" value="Ribosomal_bL21"/>
</dbReference>
<proteinExistence type="inferred from homology"/>
<evidence type="ECO:0000256" key="7">
    <source>
        <dbReference type="RuleBase" id="RU000562"/>
    </source>
</evidence>
<evidence type="ECO:0000256" key="2">
    <source>
        <dbReference type="ARBA" id="ARBA00022730"/>
    </source>
</evidence>
<dbReference type="PANTHER" id="PTHR21349">
    <property type="entry name" value="50S RIBOSOMAL PROTEIN L21"/>
    <property type="match status" value="1"/>
</dbReference>
<dbReference type="GO" id="GO:1990904">
    <property type="term" value="C:ribonucleoprotein complex"/>
    <property type="evidence" value="ECO:0007669"/>
    <property type="project" value="UniProtKB-KW"/>
</dbReference>
<keyword evidence="5 6" id="KW-0687">Ribonucleoprotein</keyword>
<comment type="subunit">
    <text evidence="6">Part of the 50S ribosomal subunit. Contacts protein L20.</text>
</comment>
<dbReference type="NCBIfam" id="TIGR00061">
    <property type="entry name" value="L21"/>
    <property type="match status" value="1"/>
</dbReference>
<gene>
    <name evidence="6" type="primary">rplU</name>
    <name evidence="8" type="ORF">cpu_01970</name>
</gene>
<keyword evidence="2 6" id="KW-0699">rRNA-binding</keyword>
<dbReference type="HAMAP" id="MF_01363">
    <property type="entry name" value="Ribosomal_bL21"/>
    <property type="match status" value="1"/>
</dbReference>
<keyword evidence="3 6" id="KW-0694">RNA-binding</keyword>